<keyword evidence="3" id="KW-1185">Reference proteome</keyword>
<organism evidence="2 3">
    <name type="scientific">Ktedonobacter robiniae</name>
    <dbReference type="NCBI Taxonomy" id="2778365"/>
    <lineage>
        <taxon>Bacteria</taxon>
        <taxon>Bacillati</taxon>
        <taxon>Chloroflexota</taxon>
        <taxon>Ktedonobacteria</taxon>
        <taxon>Ktedonobacterales</taxon>
        <taxon>Ktedonobacteraceae</taxon>
        <taxon>Ktedonobacter</taxon>
    </lineage>
</organism>
<feature type="region of interest" description="Disordered" evidence="1">
    <location>
        <begin position="32"/>
        <end position="65"/>
    </location>
</feature>
<accession>A0ABQ3UQF2</accession>
<name>A0ABQ3UQF2_9CHLR</name>
<evidence type="ECO:0000313" key="2">
    <source>
        <dbReference type="EMBL" id="GHO55011.1"/>
    </source>
</evidence>
<sequence>MNAVDVGTLASCFALPENMAITSVHPNLTERWQQGERAPFGSCKRRDTKVVEDQSMKRSNDVNFV</sequence>
<dbReference type="RefSeq" id="WP_201371660.1">
    <property type="nucleotide sequence ID" value="NZ_BNJG01000001.1"/>
</dbReference>
<gene>
    <name evidence="2" type="ORF">KSB_34860</name>
</gene>
<dbReference type="Proteomes" id="UP000654345">
    <property type="component" value="Unassembled WGS sequence"/>
</dbReference>
<evidence type="ECO:0000313" key="3">
    <source>
        <dbReference type="Proteomes" id="UP000654345"/>
    </source>
</evidence>
<evidence type="ECO:0000256" key="1">
    <source>
        <dbReference type="SAM" id="MobiDB-lite"/>
    </source>
</evidence>
<reference evidence="2 3" key="1">
    <citation type="journal article" date="2021" name="Int. J. Syst. Evol. Microbiol.">
        <title>Reticulibacter mediterranei gen. nov., sp. nov., within the new family Reticulibacteraceae fam. nov., and Ktedonospora formicarum gen. nov., sp. nov., Ktedonobacter robiniae sp. nov., Dictyobacter formicarum sp. nov. and Dictyobacter arantiisoli sp. nov., belonging to the class Ktedonobacteria.</title>
        <authorList>
            <person name="Yabe S."/>
            <person name="Zheng Y."/>
            <person name="Wang C.M."/>
            <person name="Sakai Y."/>
            <person name="Abe K."/>
            <person name="Yokota A."/>
            <person name="Donadio S."/>
            <person name="Cavaletti L."/>
            <person name="Monciardini P."/>
        </authorList>
    </citation>
    <scope>NUCLEOTIDE SEQUENCE [LARGE SCALE GENOMIC DNA]</scope>
    <source>
        <strain evidence="2 3">SOSP1-30</strain>
    </source>
</reference>
<proteinExistence type="predicted"/>
<comment type="caution">
    <text evidence="2">The sequence shown here is derived from an EMBL/GenBank/DDBJ whole genome shotgun (WGS) entry which is preliminary data.</text>
</comment>
<dbReference type="EMBL" id="BNJG01000001">
    <property type="protein sequence ID" value="GHO55011.1"/>
    <property type="molecule type" value="Genomic_DNA"/>
</dbReference>
<feature type="compositionally biased region" description="Basic and acidic residues" evidence="1">
    <location>
        <begin position="44"/>
        <end position="65"/>
    </location>
</feature>
<protein>
    <submittedName>
        <fullName evidence="2">Uncharacterized protein</fullName>
    </submittedName>
</protein>